<protein>
    <submittedName>
        <fullName evidence="3">M23 family metallopeptidase</fullName>
        <ecNumber evidence="4">3.4.-.-</ecNumber>
    </submittedName>
</protein>
<comment type="caution">
    <text evidence="3">The sequence shown here is derived from an EMBL/GenBank/DDBJ whole genome shotgun (WGS) entry which is preliminary data.</text>
</comment>
<reference evidence="4 6" key="2">
    <citation type="submission" date="2024-01" db="EMBL/GenBank/DDBJ databases">
        <title>Description of two novel Corynebacterium species isolated from human nasal passages and skin.</title>
        <authorList>
            <person name="Popowitch E."/>
            <person name="Tran T.H."/>
            <person name="Escapa I.F."/>
            <person name="Bhatt E."/>
            <person name="Sozat A.K."/>
            <person name="Roberts A.Q."/>
            <person name="Segre J.A."/>
            <person name="Kong H."/>
            <person name="Conlan S."/>
            <person name="Lemon K.P."/>
            <person name="Kelly M.S."/>
        </authorList>
    </citation>
    <scope>NUCLEOTIDE SEQUENCE [LARGE SCALE GENOMIC DNA]</scope>
    <source>
        <strain evidence="4 6">KPL2619</strain>
    </source>
</reference>
<proteinExistence type="predicted"/>
<dbReference type="EMBL" id="JAKMUZ010000002">
    <property type="protein sequence ID" value="MCZ9295185.1"/>
    <property type="molecule type" value="Genomic_DNA"/>
</dbReference>
<dbReference type="InterPro" id="IPR050570">
    <property type="entry name" value="Cell_wall_metabolism_enzyme"/>
</dbReference>
<dbReference type="PANTHER" id="PTHR21666:SF270">
    <property type="entry name" value="MUREIN HYDROLASE ACTIVATOR ENVC"/>
    <property type="match status" value="1"/>
</dbReference>
<feature type="domain" description="M23ase beta-sheet core" evidence="2">
    <location>
        <begin position="67"/>
        <end position="159"/>
    </location>
</feature>
<dbReference type="EMBL" id="JBBMGJ010000001">
    <property type="protein sequence ID" value="MEK0144556.1"/>
    <property type="molecule type" value="Genomic_DNA"/>
</dbReference>
<dbReference type="Proteomes" id="UP001371299">
    <property type="component" value="Unassembled WGS sequence"/>
</dbReference>
<dbReference type="RefSeq" id="WP_238799646.1">
    <property type="nucleotide sequence ID" value="NZ_JAKMUZ010000002.1"/>
</dbReference>
<organism evidence="3 5">
    <name type="scientific">Corynebacterium yonathiae</name>
    <dbReference type="NCBI Taxonomy" id="2913504"/>
    <lineage>
        <taxon>Bacteria</taxon>
        <taxon>Bacillati</taxon>
        <taxon>Actinomycetota</taxon>
        <taxon>Actinomycetes</taxon>
        <taxon>Mycobacteriales</taxon>
        <taxon>Corynebacteriaceae</taxon>
        <taxon>Corynebacterium</taxon>
    </lineage>
</organism>
<dbReference type="Proteomes" id="UP001146439">
    <property type="component" value="Unassembled WGS sequence"/>
</dbReference>
<feature type="signal peptide" evidence="1">
    <location>
        <begin position="1"/>
        <end position="39"/>
    </location>
</feature>
<dbReference type="CDD" id="cd12797">
    <property type="entry name" value="M23_peptidase"/>
    <property type="match status" value="1"/>
</dbReference>
<keyword evidence="4" id="KW-0378">Hydrolase</keyword>
<dbReference type="InterPro" id="IPR016047">
    <property type="entry name" value="M23ase_b-sheet_dom"/>
</dbReference>
<evidence type="ECO:0000313" key="3">
    <source>
        <dbReference type="EMBL" id="MCZ9295185.1"/>
    </source>
</evidence>
<dbReference type="InterPro" id="IPR011055">
    <property type="entry name" value="Dup_hybrid_motif"/>
</dbReference>
<keyword evidence="6" id="KW-1185">Reference proteome</keyword>
<dbReference type="EC" id="3.4.-.-" evidence="4"/>
<dbReference type="PANTHER" id="PTHR21666">
    <property type="entry name" value="PEPTIDASE-RELATED"/>
    <property type="match status" value="1"/>
</dbReference>
<accession>A0A9X3LW02</accession>
<evidence type="ECO:0000313" key="6">
    <source>
        <dbReference type="Proteomes" id="UP001371299"/>
    </source>
</evidence>
<dbReference type="AlphaFoldDB" id="A0A9X3LW02"/>
<dbReference type="SUPFAM" id="SSF51261">
    <property type="entry name" value="Duplicated hybrid motif"/>
    <property type="match status" value="1"/>
</dbReference>
<reference evidence="3" key="1">
    <citation type="submission" date="2022-02" db="EMBL/GenBank/DDBJ databases">
        <title>Corynebacterium sp. from urogenital microbiome.</title>
        <authorList>
            <person name="Cappelli E.A."/>
            <person name="Ribeiro T.G."/>
            <person name="Peixe L."/>
        </authorList>
    </citation>
    <scope>NUCLEOTIDE SEQUENCE</scope>
    <source>
        <strain evidence="3">C21Ua_68</strain>
    </source>
</reference>
<dbReference type="GO" id="GO:0004222">
    <property type="term" value="F:metalloendopeptidase activity"/>
    <property type="evidence" value="ECO:0007669"/>
    <property type="project" value="TreeGrafter"/>
</dbReference>
<feature type="chain" id="PRO_5040986459" evidence="1">
    <location>
        <begin position="40"/>
        <end position="173"/>
    </location>
</feature>
<evidence type="ECO:0000256" key="1">
    <source>
        <dbReference type="SAM" id="SignalP"/>
    </source>
</evidence>
<dbReference type="Pfam" id="PF01551">
    <property type="entry name" value="Peptidase_M23"/>
    <property type="match status" value="1"/>
</dbReference>
<evidence type="ECO:0000313" key="5">
    <source>
        <dbReference type="Proteomes" id="UP001146439"/>
    </source>
</evidence>
<name>A0A9X3LW02_9CORY</name>
<gene>
    <name evidence="3" type="ORF">L8V22_01200</name>
    <name evidence="4" type="ORF">WMQ01_00475</name>
</gene>
<evidence type="ECO:0000259" key="2">
    <source>
        <dbReference type="Pfam" id="PF01551"/>
    </source>
</evidence>
<keyword evidence="1" id="KW-0732">Signal</keyword>
<dbReference type="Gene3D" id="2.70.70.10">
    <property type="entry name" value="Glucose Permease (Domain IIA)"/>
    <property type="match status" value="1"/>
</dbReference>
<evidence type="ECO:0000313" key="4">
    <source>
        <dbReference type="EMBL" id="MEK0144556.1"/>
    </source>
</evidence>
<sequence>MTSILTPIFKPACRRPSSRYFGSLAVVSFLLLCCPPATAYVDPASGKPSPARVLRGFEAPEQKWSPGHRGVDMALAVGSPVVAAEDGVIAFVGTVAGKPVVSISHADGVRTTYQPVHGTVKQGQEVREGQVIGRLGNPVDGYPGLHWGALIAKDTYIDPLTLLDMPVIRLKPL</sequence>